<evidence type="ECO:0000313" key="3">
    <source>
        <dbReference type="EMBL" id="MRG90970.1"/>
    </source>
</evidence>
<reference evidence="3 4" key="1">
    <citation type="submission" date="2019-10" db="EMBL/GenBank/DDBJ databases">
        <title>A soil myxobacterium in the family Polyangiaceae.</title>
        <authorList>
            <person name="Li Y."/>
            <person name="Wang J."/>
        </authorList>
    </citation>
    <scope>NUCLEOTIDE SEQUENCE [LARGE SCALE GENOMIC DNA]</scope>
    <source>
        <strain evidence="3 4">DSM 14734</strain>
    </source>
</reference>
<dbReference type="GO" id="GO:0016787">
    <property type="term" value="F:hydrolase activity"/>
    <property type="evidence" value="ECO:0007669"/>
    <property type="project" value="UniProtKB-KW"/>
</dbReference>
<dbReference type="RefSeq" id="WP_153817819.1">
    <property type="nucleotide sequence ID" value="NZ_WJIE01000001.1"/>
</dbReference>
<dbReference type="AlphaFoldDB" id="A0A6N7PL41"/>
<proteinExistence type="predicted"/>
<dbReference type="PANTHER" id="PTHR43329">
    <property type="entry name" value="EPOXIDE HYDROLASE"/>
    <property type="match status" value="1"/>
</dbReference>
<dbReference type="Pfam" id="PF00561">
    <property type="entry name" value="Abhydrolase_1"/>
    <property type="match status" value="1"/>
</dbReference>
<comment type="caution">
    <text evidence="3">The sequence shown here is derived from an EMBL/GenBank/DDBJ whole genome shotgun (WGS) entry which is preliminary data.</text>
</comment>
<protein>
    <submittedName>
        <fullName evidence="3">Alpha/beta fold hydrolase</fullName>
    </submittedName>
</protein>
<name>A0A6N7PL41_9BACT</name>
<keyword evidence="1 3" id="KW-0378">Hydrolase</keyword>
<accession>A0A6N7PL41</accession>
<organism evidence="3 4">
    <name type="scientific">Polyangium spumosum</name>
    <dbReference type="NCBI Taxonomy" id="889282"/>
    <lineage>
        <taxon>Bacteria</taxon>
        <taxon>Pseudomonadati</taxon>
        <taxon>Myxococcota</taxon>
        <taxon>Polyangia</taxon>
        <taxon>Polyangiales</taxon>
        <taxon>Polyangiaceae</taxon>
        <taxon>Polyangium</taxon>
    </lineage>
</organism>
<dbReference type="InterPro" id="IPR000639">
    <property type="entry name" value="Epox_hydrolase-like"/>
</dbReference>
<evidence type="ECO:0000256" key="1">
    <source>
        <dbReference type="ARBA" id="ARBA00022801"/>
    </source>
</evidence>
<dbReference type="PRINTS" id="PR00111">
    <property type="entry name" value="ABHYDROLASE"/>
</dbReference>
<dbReference type="Proteomes" id="UP000440224">
    <property type="component" value="Unassembled WGS sequence"/>
</dbReference>
<keyword evidence="4" id="KW-1185">Reference proteome</keyword>
<sequence length="293" mass="32639">MSSPASEPEIHHRTLDVGEVRLHIAEAGSGPLVILLHGFPEFWYAWRRILPALAQKGFHVVAPDMRGYGRSDKPAGVDAYGTRHLAGDIAGLVRALGEPRASVVGHDWGAGVAWCFAMAHPELLARLCVINGPHPARLLRDGIRSPRQLARSWYMFAFQLPALPERLLGHDDYAGMLEALRKEVRGPNVPSAEDLERYREAFAEPGALTAMINYYRAAVRRRDQVRTRRIDAPTLVLWGDEDRYLGREFADPGSDLVPDVRIQHVPGATHWIHHERPELVTAEIAAFLQNDGA</sequence>
<dbReference type="PRINTS" id="PR00412">
    <property type="entry name" value="EPOXHYDRLASE"/>
</dbReference>
<feature type="domain" description="AB hydrolase-1" evidence="2">
    <location>
        <begin position="31"/>
        <end position="277"/>
    </location>
</feature>
<evidence type="ECO:0000313" key="4">
    <source>
        <dbReference type="Proteomes" id="UP000440224"/>
    </source>
</evidence>
<dbReference type="EMBL" id="WJIE01000001">
    <property type="protein sequence ID" value="MRG90970.1"/>
    <property type="molecule type" value="Genomic_DNA"/>
</dbReference>
<gene>
    <name evidence="3" type="ORF">GF068_03400</name>
</gene>
<dbReference type="OrthoDB" id="5342129at2"/>
<dbReference type="Gene3D" id="3.40.50.1820">
    <property type="entry name" value="alpha/beta hydrolase"/>
    <property type="match status" value="1"/>
</dbReference>
<evidence type="ECO:0000259" key="2">
    <source>
        <dbReference type="Pfam" id="PF00561"/>
    </source>
</evidence>
<dbReference type="SUPFAM" id="SSF53474">
    <property type="entry name" value="alpha/beta-Hydrolases"/>
    <property type="match status" value="1"/>
</dbReference>
<dbReference type="InterPro" id="IPR000073">
    <property type="entry name" value="AB_hydrolase_1"/>
</dbReference>
<dbReference type="InterPro" id="IPR029058">
    <property type="entry name" value="AB_hydrolase_fold"/>
</dbReference>